<name>A0ACD3A1M1_9AGAR</name>
<feature type="non-terminal residue" evidence="1">
    <location>
        <position position="1"/>
    </location>
</feature>
<feature type="non-terminal residue" evidence="1">
    <location>
        <position position="98"/>
    </location>
</feature>
<proteinExistence type="predicted"/>
<accession>A0ACD3A1M1</accession>
<protein>
    <submittedName>
        <fullName evidence="1">Uncharacterized protein</fullName>
    </submittedName>
</protein>
<gene>
    <name evidence="1" type="ORF">BDN72DRAFT_721378</name>
</gene>
<evidence type="ECO:0000313" key="2">
    <source>
        <dbReference type="Proteomes" id="UP000308600"/>
    </source>
</evidence>
<reference evidence="1 2" key="1">
    <citation type="journal article" date="2019" name="Nat. Ecol. Evol.">
        <title>Megaphylogeny resolves global patterns of mushroom evolution.</title>
        <authorList>
            <person name="Varga T."/>
            <person name="Krizsan K."/>
            <person name="Foldi C."/>
            <person name="Dima B."/>
            <person name="Sanchez-Garcia M."/>
            <person name="Sanchez-Ramirez S."/>
            <person name="Szollosi G.J."/>
            <person name="Szarkandi J.G."/>
            <person name="Papp V."/>
            <person name="Albert L."/>
            <person name="Andreopoulos W."/>
            <person name="Angelini C."/>
            <person name="Antonin V."/>
            <person name="Barry K.W."/>
            <person name="Bougher N.L."/>
            <person name="Buchanan P."/>
            <person name="Buyck B."/>
            <person name="Bense V."/>
            <person name="Catcheside P."/>
            <person name="Chovatia M."/>
            <person name="Cooper J."/>
            <person name="Damon W."/>
            <person name="Desjardin D."/>
            <person name="Finy P."/>
            <person name="Geml J."/>
            <person name="Haridas S."/>
            <person name="Hughes K."/>
            <person name="Justo A."/>
            <person name="Karasinski D."/>
            <person name="Kautmanova I."/>
            <person name="Kiss B."/>
            <person name="Kocsube S."/>
            <person name="Kotiranta H."/>
            <person name="LaButti K.M."/>
            <person name="Lechner B.E."/>
            <person name="Liimatainen K."/>
            <person name="Lipzen A."/>
            <person name="Lukacs Z."/>
            <person name="Mihaltcheva S."/>
            <person name="Morgado L.N."/>
            <person name="Niskanen T."/>
            <person name="Noordeloos M.E."/>
            <person name="Ohm R.A."/>
            <person name="Ortiz-Santana B."/>
            <person name="Ovrebo C."/>
            <person name="Racz N."/>
            <person name="Riley R."/>
            <person name="Savchenko A."/>
            <person name="Shiryaev A."/>
            <person name="Soop K."/>
            <person name="Spirin V."/>
            <person name="Szebenyi C."/>
            <person name="Tomsovsky M."/>
            <person name="Tulloss R.E."/>
            <person name="Uehling J."/>
            <person name="Grigoriev I.V."/>
            <person name="Vagvolgyi C."/>
            <person name="Papp T."/>
            <person name="Martin F.M."/>
            <person name="Miettinen O."/>
            <person name="Hibbett D.S."/>
            <person name="Nagy L.G."/>
        </authorList>
    </citation>
    <scope>NUCLEOTIDE SEQUENCE [LARGE SCALE GENOMIC DNA]</scope>
    <source>
        <strain evidence="1 2">NL-1719</strain>
    </source>
</reference>
<dbReference type="Proteomes" id="UP000308600">
    <property type="component" value="Unassembled WGS sequence"/>
</dbReference>
<organism evidence="1 2">
    <name type="scientific">Pluteus cervinus</name>
    <dbReference type="NCBI Taxonomy" id="181527"/>
    <lineage>
        <taxon>Eukaryota</taxon>
        <taxon>Fungi</taxon>
        <taxon>Dikarya</taxon>
        <taxon>Basidiomycota</taxon>
        <taxon>Agaricomycotina</taxon>
        <taxon>Agaricomycetes</taxon>
        <taxon>Agaricomycetidae</taxon>
        <taxon>Agaricales</taxon>
        <taxon>Pluteineae</taxon>
        <taxon>Pluteaceae</taxon>
        <taxon>Pluteus</taxon>
    </lineage>
</organism>
<sequence length="98" mass="11426">LPMPPTLPKELKERMVVWYFEEGWTMEHIAEMAGCSIGLVSKVINNYREYGQVVNPFLQSRGRPSMLSAEDLHFIQELLKANPVLYLDELQDKLYNVR</sequence>
<keyword evidence="2" id="KW-1185">Reference proteome</keyword>
<dbReference type="EMBL" id="ML209029">
    <property type="protein sequence ID" value="TFK59279.1"/>
    <property type="molecule type" value="Genomic_DNA"/>
</dbReference>
<evidence type="ECO:0000313" key="1">
    <source>
        <dbReference type="EMBL" id="TFK59279.1"/>
    </source>
</evidence>